<comment type="caution">
    <text evidence="1">The sequence shown here is derived from an EMBL/GenBank/DDBJ whole genome shotgun (WGS) entry which is preliminary data.</text>
</comment>
<dbReference type="EMBL" id="BSUJ01000001">
    <property type="protein sequence ID" value="GMA18454.1"/>
    <property type="molecule type" value="Genomic_DNA"/>
</dbReference>
<evidence type="ECO:0000313" key="1">
    <source>
        <dbReference type="EMBL" id="GMA18454.1"/>
    </source>
</evidence>
<dbReference type="Proteomes" id="UP001157109">
    <property type="component" value="Unassembled WGS sequence"/>
</dbReference>
<accession>A0ABQ6HLV4</accession>
<reference evidence="2" key="1">
    <citation type="journal article" date="2019" name="Int. J. Syst. Evol. Microbiol.">
        <title>The Global Catalogue of Microorganisms (GCM) 10K type strain sequencing project: providing services to taxonomists for standard genome sequencing and annotation.</title>
        <authorList>
            <consortium name="The Broad Institute Genomics Platform"/>
            <consortium name="The Broad Institute Genome Sequencing Center for Infectious Disease"/>
            <person name="Wu L."/>
            <person name="Ma J."/>
        </authorList>
    </citation>
    <scope>NUCLEOTIDE SEQUENCE [LARGE SCALE GENOMIC DNA]</scope>
    <source>
        <strain evidence="2">NBRC 105830</strain>
    </source>
</reference>
<name>A0ABQ6HLV4_9MICO</name>
<gene>
    <name evidence="1" type="ORF">GCM10025862_04750</name>
</gene>
<sequence>MRVADHVDDLGPVDDDDLVLVGTGHEDVVGRQVTVRPPLTGQHEQDRAQLLVELGQHRRRRPGLGQPRCGDAVRGADELHQHLGAGQLHGIGDRQAERPEPVERRELGAGPLGRDHVLAEVGPAGHGAGLARAPHPAPLEIARVAVEHAVVRRAVALGGQDHRAVRVRGDPSPEQVDVGLLAGLEDAEVGVDGAERRDHPGWARLGAVLGTVPGGPALALGRVVRSAVDGEVG</sequence>
<proteinExistence type="predicted"/>
<organism evidence="1 2">
    <name type="scientific">Arsenicicoccus piscis</name>
    <dbReference type="NCBI Taxonomy" id="673954"/>
    <lineage>
        <taxon>Bacteria</taxon>
        <taxon>Bacillati</taxon>
        <taxon>Actinomycetota</taxon>
        <taxon>Actinomycetes</taxon>
        <taxon>Micrococcales</taxon>
        <taxon>Intrasporangiaceae</taxon>
        <taxon>Arsenicicoccus</taxon>
    </lineage>
</organism>
<keyword evidence="2" id="KW-1185">Reference proteome</keyword>
<protein>
    <submittedName>
        <fullName evidence="1">Uncharacterized protein</fullName>
    </submittedName>
</protein>
<evidence type="ECO:0000313" key="2">
    <source>
        <dbReference type="Proteomes" id="UP001157109"/>
    </source>
</evidence>